<sequence>MAGVLALSMKHPRQAARNFWHMVNEPRGITLLVFVGYVVLTWGGQSALRNPPNTVENAAGELAMTLLSTMFVSGGVIGALTCLPGWNWLERGGVLLAGFAALIYAGIAISLGVTSNGNRDLQVSLILFAVIMLTGRAFWIWERPYAKRRDKSTATTA</sequence>
<comment type="caution">
    <text evidence="2">The sequence shown here is derived from an EMBL/GenBank/DDBJ whole genome shotgun (WGS) entry which is preliminary data.</text>
</comment>
<dbReference type="Proteomes" id="UP000054023">
    <property type="component" value="Unassembled WGS sequence"/>
</dbReference>
<keyword evidence="1" id="KW-0812">Transmembrane</keyword>
<evidence type="ECO:0000313" key="2">
    <source>
        <dbReference type="EMBL" id="KUG57766.1"/>
    </source>
</evidence>
<keyword evidence="3" id="KW-1185">Reference proteome</keyword>
<accession>A0A0W8ICR8</accession>
<evidence type="ECO:0000256" key="1">
    <source>
        <dbReference type="SAM" id="Phobius"/>
    </source>
</evidence>
<reference evidence="3" key="1">
    <citation type="submission" date="2015-12" db="EMBL/GenBank/DDBJ databases">
        <authorList>
            <person name="Nair G.R."/>
            <person name="Kaur G."/>
            <person name="Mayilraj S."/>
        </authorList>
    </citation>
    <scope>NUCLEOTIDE SEQUENCE [LARGE SCALE GENOMIC DNA]</scope>
    <source>
        <strain evidence="3">CD08_7</strain>
    </source>
</reference>
<gene>
    <name evidence="2" type="ORF">AVL63_04385</name>
</gene>
<keyword evidence="1" id="KW-0472">Membrane</keyword>
<keyword evidence="1" id="KW-1133">Transmembrane helix</keyword>
<dbReference type="AlphaFoldDB" id="A0A0W8ICR8"/>
<feature type="transmembrane region" description="Helical" evidence="1">
    <location>
        <begin position="27"/>
        <end position="44"/>
    </location>
</feature>
<proteinExistence type="predicted"/>
<name>A0A0W8ICR8_9MICC</name>
<feature type="transmembrane region" description="Helical" evidence="1">
    <location>
        <begin position="64"/>
        <end position="86"/>
    </location>
</feature>
<organism evidence="2 3">
    <name type="scientific">Nesterenkonia jeotgali</name>
    <dbReference type="NCBI Taxonomy" id="317018"/>
    <lineage>
        <taxon>Bacteria</taxon>
        <taxon>Bacillati</taxon>
        <taxon>Actinomycetota</taxon>
        <taxon>Actinomycetes</taxon>
        <taxon>Micrococcales</taxon>
        <taxon>Micrococcaceae</taxon>
        <taxon>Nesterenkonia</taxon>
    </lineage>
</organism>
<feature type="transmembrane region" description="Helical" evidence="1">
    <location>
        <begin position="93"/>
        <end position="115"/>
    </location>
</feature>
<protein>
    <submittedName>
        <fullName evidence="2">Uncharacterized protein</fullName>
    </submittedName>
</protein>
<feature type="transmembrane region" description="Helical" evidence="1">
    <location>
        <begin position="121"/>
        <end position="141"/>
    </location>
</feature>
<dbReference type="STRING" id="317018.AVL63_04385"/>
<dbReference type="EMBL" id="LQBM01000004">
    <property type="protein sequence ID" value="KUG57766.1"/>
    <property type="molecule type" value="Genomic_DNA"/>
</dbReference>
<evidence type="ECO:0000313" key="3">
    <source>
        <dbReference type="Proteomes" id="UP000054023"/>
    </source>
</evidence>